<sequence length="111" mass="11890">MSETHPPAPTAEPNSPDLETEAAILHLAANAPKGRSIAPEDVARALVDGPDWQARLPRVRRAALRLAHEGRLVIYRKGKPIDPDELRGVYRLGLPSGSDTAGTHDTEGTAD</sequence>
<keyword evidence="3" id="KW-1185">Reference proteome</keyword>
<dbReference type="EMBL" id="JAUSVR010000004">
    <property type="protein sequence ID" value="MDQ0510640.1"/>
    <property type="molecule type" value="Genomic_DNA"/>
</dbReference>
<dbReference type="Pfam" id="PF11625">
    <property type="entry name" value="DUF3253"/>
    <property type="match status" value="1"/>
</dbReference>
<dbReference type="InterPro" id="IPR036388">
    <property type="entry name" value="WH-like_DNA-bd_sf"/>
</dbReference>
<gene>
    <name evidence="2" type="ORF">QOZ99_001528</name>
</gene>
<evidence type="ECO:0000313" key="3">
    <source>
        <dbReference type="Proteomes" id="UP001235094"/>
    </source>
</evidence>
<feature type="compositionally biased region" description="Basic and acidic residues" evidence="1">
    <location>
        <begin position="102"/>
        <end position="111"/>
    </location>
</feature>
<dbReference type="InterPro" id="IPR021660">
    <property type="entry name" value="DUF3253"/>
</dbReference>
<reference evidence="2 3" key="1">
    <citation type="submission" date="2023-07" db="EMBL/GenBank/DDBJ databases">
        <title>Genomic Encyclopedia of Type Strains, Phase IV (KMG-IV): sequencing the most valuable type-strain genomes for metagenomic binning, comparative biology and taxonomic classification.</title>
        <authorList>
            <person name="Goeker M."/>
        </authorList>
    </citation>
    <scope>NUCLEOTIDE SEQUENCE [LARGE SCALE GENOMIC DNA]</scope>
    <source>
        <strain evidence="2 3">DSM 15561</strain>
    </source>
</reference>
<dbReference type="RefSeq" id="WP_306889377.1">
    <property type="nucleotide sequence ID" value="NZ_JAUSVR010000004.1"/>
</dbReference>
<evidence type="ECO:0000313" key="2">
    <source>
        <dbReference type="EMBL" id="MDQ0510640.1"/>
    </source>
</evidence>
<dbReference type="InterPro" id="IPR036390">
    <property type="entry name" value="WH_DNA-bd_sf"/>
</dbReference>
<protein>
    <recommendedName>
        <fullName evidence="4">DUF3253 domain-containing protein</fullName>
    </recommendedName>
</protein>
<dbReference type="Proteomes" id="UP001235094">
    <property type="component" value="Unassembled WGS sequence"/>
</dbReference>
<evidence type="ECO:0008006" key="4">
    <source>
        <dbReference type="Google" id="ProtNLM"/>
    </source>
</evidence>
<evidence type="ECO:0000256" key="1">
    <source>
        <dbReference type="SAM" id="MobiDB-lite"/>
    </source>
</evidence>
<proteinExistence type="predicted"/>
<accession>A0ABU0LPK4</accession>
<dbReference type="SUPFAM" id="SSF46785">
    <property type="entry name" value="Winged helix' DNA-binding domain"/>
    <property type="match status" value="1"/>
</dbReference>
<dbReference type="Gene3D" id="1.10.10.10">
    <property type="entry name" value="Winged helix-like DNA-binding domain superfamily/Winged helix DNA-binding domain"/>
    <property type="match status" value="1"/>
</dbReference>
<organism evidence="2 3">
    <name type="scientific">Ancylobacter amanitiformis</name>
    <dbReference type="NCBI Taxonomy" id="217069"/>
    <lineage>
        <taxon>Bacteria</taxon>
        <taxon>Pseudomonadati</taxon>
        <taxon>Pseudomonadota</taxon>
        <taxon>Alphaproteobacteria</taxon>
        <taxon>Hyphomicrobiales</taxon>
        <taxon>Xanthobacteraceae</taxon>
        <taxon>Ancylobacter</taxon>
    </lineage>
</organism>
<comment type="caution">
    <text evidence="2">The sequence shown here is derived from an EMBL/GenBank/DDBJ whole genome shotgun (WGS) entry which is preliminary data.</text>
</comment>
<feature type="region of interest" description="Disordered" evidence="1">
    <location>
        <begin position="92"/>
        <end position="111"/>
    </location>
</feature>
<name>A0ABU0LPK4_9HYPH</name>